<organism evidence="6 7">
    <name type="scientific">Leminorella richardii</name>
    <dbReference type="NCBI Taxonomy" id="158841"/>
    <lineage>
        <taxon>Bacteria</taxon>
        <taxon>Pseudomonadati</taxon>
        <taxon>Pseudomonadota</taxon>
        <taxon>Gammaproteobacteria</taxon>
        <taxon>Enterobacterales</taxon>
        <taxon>Budviciaceae</taxon>
        <taxon>Leminorella</taxon>
    </lineage>
</organism>
<dbReference type="Proteomes" id="UP000249005">
    <property type="component" value="Chromosome 1"/>
</dbReference>
<proteinExistence type="predicted"/>
<protein>
    <recommendedName>
        <fullName evidence="1">tRNA-uridine aminocarboxypropyltransferase</fullName>
        <ecNumber evidence="1">2.5.1.25</ecNumber>
    </recommendedName>
</protein>
<dbReference type="GO" id="GO:0008033">
    <property type="term" value="P:tRNA processing"/>
    <property type="evidence" value="ECO:0007669"/>
    <property type="project" value="UniProtKB-KW"/>
</dbReference>
<gene>
    <name evidence="6" type="ORF">NCTC12151_00838</name>
</gene>
<dbReference type="Pfam" id="PF03942">
    <property type="entry name" value="DTW"/>
    <property type="match status" value="1"/>
</dbReference>
<accession>A0A2X4UBU1</accession>
<reference evidence="6 7" key="1">
    <citation type="submission" date="2018-06" db="EMBL/GenBank/DDBJ databases">
        <authorList>
            <consortium name="Pathogen Informatics"/>
            <person name="Doyle S."/>
        </authorList>
    </citation>
    <scope>NUCLEOTIDE SEQUENCE [LARGE SCALE GENOMIC DNA]</scope>
    <source>
        <strain evidence="6 7">NCTC12151</strain>
    </source>
</reference>
<dbReference type="EMBL" id="LS483470">
    <property type="protein sequence ID" value="SQI36623.1"/>
    <property type="molecule type" value="Genomic_DNA"/>
</dbReference>
<dbReference type="RefSeq" id="WP_111739433.1">
    <property type="nucleotide sequence ID" value="NZ_LR698987.1"/>
</dbReference>
<evidence type="ECO:0000256" key="1">
    <source>
        <dbReference type="ARBA" id="ARBA00012386"/>
    </source>
</evidence>
<dbReference type="InterPro" id="IPR039262">
    <property type="entry name" value="DTWD2/TAPT"/>
</dbReference>
<evidence type="ECO:0000256" key="4">
    <source>
        <dbReference type="ARBA" id="ARBA00022694"/>
    </source>
</evidence>
<evidence type="ECO:0000256" key="2">
    <source>
        <dbReference type="ARBA" id="ARBA00022679"/>
    </source>
</evidence>
<sequence>MADDELSSPRSSDSTAHNAVLRLREERLAQSTRPFQARGGRVIRCQRCLLPKKLCLCHTLSTAHADCRFCLVMYDTEPLKPSNTGRLIADVLLNTEAFLWSRTEPPADLLALLSSPHYQPYVIFPASYANAERVTTQVAPEAGKLPLFIILDGTWTEARKMFRKSPYLDALPVLSIESLESSDYRLREASHKEQLCTAEVAVSLLQLAEQQPAAERLAAHFSEFRQRYLAGKANVPLERILASQ</sequence>
<dbReference type="InterPro" id="IPR005636">
    <property type="entry name" value="DTW"/>
</dbReference>
<dbReference type="EC" id="2.5.1.25" evidence="1"/>
<evidence type="ECO:0000313" key="6">
    <source>
        <dbReference type="EMBL" id="SQI36623.1"/>
    </source>
</evidence>
<dbReference type="PANTHER" id="PTHR21392">
    <property type="entry name" value="TRNA-URIDINE AMINOCARBOXYPROPYLTRANSFERASE 2"/>
    <property type="match status" value="1"/>
</dbReference>
<dbReference type="AlphaFoldDB" id="A0A2X4UBU1"/>
<keyword evidence="2" id="KW-0808">Transferase</keyword>
<keyword evidence="4" id="KW-0819">tRNA processing</keyword>
<dbReference type="GO" id="GO:0016432">
    <property type="term" value="F:tRNA-uridine aminocarboxypropyltransferase activity"/>
    <property type="evidence" value="ECO:0007669"/>
    <property type="project" value="UniProtKB-EC"/>
</dbReference>
<dbReference type="SMART" id="SM01144">
    <property type="entry name" value="DTW"/>
    <property type="match status" value="1"/>
</dbReference>
<keyword evidence="3" id="KW-0949">S-adenosyl-L-methionine</keyword>
<dbReference type="KEGG" id="lri:NCTC12151_00838"/>
<keyword evidence="7" id="KW-1185">Reference proteome</keyword>
<dbReference type="OrthoDB" id="370626at2"/>
<evidence type="ECO:0000256" key="3">
    <source>
        <dbReference type="ARBA" id="ARBA00022691"/>
    </source>
</evidence>
<name>A0A2X4UBU1_9GAMM</name>
<dbReference type="PANTHER" id="PTHR21392:SF1">
    <property type="entry name" value="TRNA-URIDINE AMINOCARBOXYPROPYLTRANSFERASE"/>
    <property type="match status" value="1"/>
</dbReference>
<evidence type="ECO:0000259" key="5">
    <source>
        <dbReference type="SMART" id="SM01144"/>
    </source>
</evidence>
<evidence type="ECO:0000313" key="7">
    <source>
        <dbReference type="Proteomes" id="UP000249005"/>
    </source>
</evidence>
<feature type="domain" description="DTW" evidence="5">
    <location>
        <begin position="41"/>
        <end position="233"/>
    </location>
</feature>